<evidence type="ECO:0000313" key="6">
    <source>
        <dbReference type="EMBL" id="SFH48543.1"/>
    </source>
</evidence>
<feature type="domain" description="HTH tetR-type" evidence="5">
    <location>
        <begin position="6"/>
        <end position="66"/>
    </location>
</feature>
<dbReference type="SUPFAM" id="SSF48498">
    <property type="entry name" value="Tetracyclin repressor-like, C-terminal domain"/>
    <property type="match status" value="1"/>
</dbReference>
<dbReference type="InterPro" id="IPR009057">
    <property type="entry name" value="Homeodomain-like_sf"/>
</dbReference>
<evidence type="ECO:0000256" key="3">
    <source>
        <dbReference type="ARBA" id="ARBA00023163"/>
    </source>
</evidence>
<feature type="DNA-binding region" description="H-T-H motif" evidence="4">
    <location>
        <begin position="29"/>
        <end position="48"/>
    </location>
</feature>
<keyword evidence="1" id="KW-0805">Transcription regulation</keyword>
<comment type="caution">
    <text evidence="7">The sequence shown here is derived from an EMBL/GenBank/DDBJ whole genome shotgun (WGS) entry which is preliminary data.</text>
</comment>
<dbReference type="SUPFAM" id="SSF46689">
    <property type="entry name" value="Homeodomain-like"/>
    <property type="match status" value="1"/>
</dbReference>
<dbReference type="RefSeq" id="WP_092449270.1">
    <property type="nucleotide sequence ID" value="NZ_BKAC01000005.1"/>
</dbReference>
<dbReference type="Gene3D" id="1.10.10.60">
    <property type="entry name" value="Homeodomain-like"/>
    <property type="match status" value="1"/>
</dbReference>
<protein>
    <submittedName>
        <fullName evidence="7">TetR/AcrR family transcriptional regulator</fullName>
    </submittedName>
    <submittedName>
        <fullName evidence="6">Transcriptional regulator, TetR family</fullName>
    </submittedName>
</protein>
<evidence type="ECO:0000313" key="9">
    <source>
        <dbReference type="Proteomes" id="UP000297963"/>
    </source>
</evidence>
<dbReference type="STRING" id="995038.SAMN05216274_106100"/>
<reference evidence="7 9" key="2">
    <citation type="submission" date="2019-03" db="EMBL/GenBank/DDBJ databases">
        <title>Genomics of glacier-inhabiting Cryobacterium strains.</title>
        <authorList>
            <person name="Liu Q."/>
            <person name="Xin Y.-H."/>
        </authorList>
    </citation>
    <scope>NUCLEOTIDE SEQUENCE [LARGE SCALE GENOMIC DNA]</scope>
    <source>
        <strain evidence="7 9">Hh34</strain>
    </source>
</reference>
<evidence type="ECO:0000256" key="1">
    <source>
        <dbReference type="ARBA" id="ARBA00023015"/>
    </source>
</evidence>
<dbReference type="Proteomes" id="UP000199681">
    <property type="component" value="Unassembled WGS sequence"/>
</dbReference>
<dbReference type="GO" id="GO:0003677">
    <property type="term" value="F:DNA binding"/>
    <property type="evidence" value="ECO:0007669"/>
    <property type="project" value="UniProtKB-UniRule"/>
</dbReference>
<keyword evidence="2 4" id="KW-0238">DNA-binding</keyword>
<sequence>MGRMQTFDSGVVVQAARNLFWDKGFDGASLAELEAATGVGRSSLYHAFGSKRGLFDAAVTDYLETVIRPRLAGLRAGPRDSSALLEYFAGLARATVTQAPDSAQTGCLLVNCAAGLAAHDEPTRAVVEGYRIELTDALRHALESAAAPSSSSSSSAAESVDERVRTLASLSLSAMLVARVNRDEAIALLNTASNQVRIWFPDATD</sequence>
<evidence type="ECO:0000313" key="7">
    <source>
        <dbReference type="EMBL" id="TFB86536.1"/>
    </source>
</evidence>
<name>A0A1I3AES6_9MICO</name>
<accession>A0A1I3AES6</accession>
<keyword evidence="3" id="KW-0804">Transcription</keyword>
<dbReference type="EMBL" id="FOPW01000006">
    <property type="protein sequence ID" value="SFH48543.1"/>
    <property type="molecule type" value="Genomic_DNA"/>
</dbReference>
<dbReference type="PANTHER" id="PTHR47506:SF1">
    <property type="entry name" value="HTH-TYPE TRANSCRIPTIONAL REGULATOR YJDC"/>
    <property type="match status" value="1"/>
</dbReference>
<evidence type="ECO:0000313" key="8">
    <source>
        <dbReference type="Proteomes" id="UP000199681"/>
    </source>
</evidence>
<evidence type="ECO:0000259" key="5">
    <source>
        <dbReference type="PROSITE" id="PS50977"/>
    </source>
</evidence>
<dbReference type="InterPro" id="IPR036271">
    <property type="entry name" value="Tet_transcr_reg_TetR-rel_C_sf"/>
</dbReference>
<dbReference type="EMBL" id="SOFE01000008">
    <property type="protein sequence ID" value="TFB86536.1"/>
    <property type="molecule type" value="Genomic_DNA"/>
</dbReference>
<evidence type="ECO:0000256" key="4">
    <source>
        <dbReference type="PROSITE-ProRule" id="PRU00335"/>
    </source>
</evidence>
<organism evidence="7 9">
    <name type="scientific">Cryobacterium levicorallinum</name>
    <dbReference type="NCBI Taxonomy" id="995038"/>
    <lineage>
        <taxon>Bacteria</taxon>
        <taxon>Bacillati</taxon>
        <taxon>Actinomycetota</taxon>
        <taxon>Actinomycetes</taxon>
        <taxon>Micrococcales</taxon>
        <taxon>Microbacteriaceae</taxon>
        <taxon>Cryobacterium</taxon>
    </lineage>
</organism>
<evidence type="ECO:0000256" key="2">
    <source>
        <dbReference type="ARBA" id="ARBA00023125"/>
    </source>
</evidence>
<dbReference type="AlphaFoldDB" id="A0A1I3AES6"/>
<keyword evidence="8" id="KW-1185">Reference proteome</keyword>
<dbReference type="Gene3D" id="1.10.357.10">
    <property type="entry name" value="Tetracycline Repressor, domain 2"/>
    <property type="match status" value="1"/>
</dbReference>
<dbReference type="Pfam" id="PF00440">
    <property type="entry name" value="TetR_N"/>
    <property type="match status" value="1"/>
</dbReference>
<dbReference type="PRINTS" id="PR00455">
    <property type="entry name" value="HTHTETR"/>
</dbReference>
<dbReference type="Proteomes" id="UP000297963">
    <property type="component" value="Unassembled WGS sequence"/>
</dbReference>
<dbReference type="InterPro" id="IPR001647">
    <property type="entry name" value="HTH_TetR"/>
</dbReference>
<gene>
    <name evidence="7" type="ORF">E3O11_04425</name>
    <name evidence="6" type="ORF">SAMN05216274_106100</name>
</gene>
<dbReference type="PANTHER" id="PTHR47506">
    <property type="entry name" value="TRANSCRIPTIONAL REGULATORY PROTEIN"/>
    <property type="match status" value="1"/>
</dbReference>
<reference evidence="6 8" key="1">
    <citation type="submission" date="2016-10" db="EMBL/GenBank/DDBJ databases">
        <authorList>
            <person name="Varghese N."/>
            <person name="Submissions S."/>
        </authorList>
    </citation>
    <scope>NUCLEOTIDE SEQUENCE [LARGE SCALE GENOMIC DNA]</scope>
    <source>
        <strain evidence="6 8">GMCC 1.11211</strain>
    </source>
</reference>
<proteinExistence type="predicted"/>
<dbReference type="PROSITE" id="PS50977">
    <property type="entry name" value="HTH_TETR_2"/>
    <property type="match status" value="1"/>
</dbReference>